<evidence type="ECO:0000313" key="1">
    <source>
        <dbReference type="EMBL" id="OIP84736.1"/>
    </source>
</evidence>
<dbReference type="EMBL" id="MNZM01000047">
    <property type="protein sequence ID" value="OIP84736.1"/>
    <property type="molecule type" value="Genomic_DNA"/>
</dbReference>
<comment type="caution">
    <text evidence="1">The sequence shown here is derived from an EMBL/GenBank/DDBJ whole genome shotgun (WGS) entry which is preliminary data.</text>
</comment>
<accession>A0A1J5I0N4</accession>
<organism evidence="1 2">
    <name type="scientific">Candidatus Roizmanbacteria bacterium CG2_30_33_16</name>
    <dbReference type="NCBI Taxonomy" id="1805340"/>
    <lineage>
        <taxon>Bacteria</taxon>
        <taxon>Candidatus Roizmaniibacteriota</taxon>
    </lineage>
</organism>
<dbReference type="InterPro" id="IPR012337">
    <property type="entry name" value="RNaseH-like_sf"/>
</dbReference>
<evidence type="ECO:0000313" key="2">
    <source>
        <dbReference type="Proteomes" id="UP000183758"/>
    </source>
</evidence>
<dbReference type="AlphaFoldDB" id="A0A1J5I0N4"/>
<gene>
    <name evidence="1" type="ORF">AUK04_01995</name>
</gene>
<evidence type="ECO:0008006" key="3">
    <source>
        <dbReference type="Google" id="ProtNLM"/>
    </source>
</evidence>
<dbReference type="GO" id="GO:0003676">
    <property type="term" value="F:nucleic acid binding"/>
    <property type="evidence" value="ECO:0007669"/>
    <property type="project" value="InterPro"/>
</dbReference>
<dbReference type="SUPFAM" id="SSF53098">
    <property type="entry name" value="Ribonuclease H-like"/>
    <property type="match status" value="1"/>
</dbReference>
<dbReference type="Gene3D" id="3.30.420.10">
    <property type="entry name" value="Ribonuclease H-like superfamily/Ribonuclease H"/>
    <property type="match status" value="1"/>
</dbReference>
<proteinExistence type="predicted"/>
<dbReference type="Proteomes" id="UP000183758">
    <property type="component" value="Unassembled WGS sequence"/>
</dbReference>
<name>A0A1J5I0N4_9BACT</name>
<reference evidence="1 2" key="1">
    <citation type="journal article" date="2016" name="Environ. Microbiol.">
        <title>Genomic resolution of a cold subsurface aquifer community provides metabolic insights for novel microbes adapted to high CO concentrations.</title>
        <authorList>
            <person name="Probst A.J."/>
            <person name="Castelle C.J."/>
            <person name="Singh A."/>
            <person name="Brown C.T."/>
            <person name="Anantharaman K."/>
            <person name="Sharon I."/>
            <person name="Hug L.A."/>
            <person name="Burstein D."/>
            <person name="Emerson J.B."/>
            <person name="Thomas B.C."/>
            <person name="Banfield J.F."/>
        </authorList>
    </citation>
    <scope>NUCLEOTIDE SEQUENCE [LARGE SCALE GENOMIC DNA]</scope>
    <source>
        <strain evidence="1">CG2_30_33_16</strain>
    </source>
</reference>
<dbReference type="InterPro" id="IPR036397">
    <property type="entry name" value="RNaseH_sf"/>
</dbReference>
<sequence>MKVKQFPFSIISVDFDNGFEFVNWVLKGYCDRNNISHTRSRSYHKNDQAHIEGKNYQSIRRVVEYDRITDPKLVVMIDNLYQNEHRLLTNYFYTTLKLKEKVRKNGKVKKTYEQAKTPYQRLMESDKITKEIKDRLTKEYMRLNPAELQRNLRKKLDQIKDYRLVTVLNHATPPKKL</sequence>
<protein>
    <recommendedName>
        <fullName evidence="3">Integrase catalytic domain-containing protein</fullName>
    </recommendedName>
</protein>